<dbReference type="EMBL" id="AMZH03005269">
    <property type="protein sequence ID" value="RRT66841.1"/>
    <property type="molecule type" value="Genomic_DNA"/>
</dbReference>
<accession>A0A426ZSF2</accession>
<reference evidence="2 3" key="1">
    <citation type="journal article" date="2014" name="Agronomy (Basel)">
        <title>A Draft Genome Sequence for Ensete ventricosum, the Drought-Tolerant Tree Against Hunger.</title>
        <authorList>
            <person name="Harrison J."/>
            <person name="Moore K.A."/>
            <person name="Paszkiewicz K."/>
            <person name="Jones T."/>
            <person name="Grant M."/>
            <person name="Ambacheew D."/>
            <person name="Muzemil S."/>
            <person name="Studholme D.J."/>
        </authorList>
    </citation>
    <scope>NUCLEOTIDE SEQUENCE [LARGE SCALE GENOMIC DNA]</scope>
</reference>
<proteinExistence type="predicted"/>
<organism evidence="2 3">
    <name type="scientific">Ensete ventricosum</name>
    <name type="common">Abyssinian banana</name>
    <name type="synonym">Musa ensete</name>
    <dbReference type="NCBI Taxonomy" id="4639"/>
    <lineage>
        <taxon>Eukaryota</taxon>
        <taxon>Viridiplantae</taxon>
        <taxon>Streptophyta</taxon>
        <taxon>Embryophyta</taxon>
        <taxon>Tracheophyta</taxon>
        <taxon>Spermatophyta</taxon>
        <taxon>Magnoliopsida</taxon>
        <taxon>Liliopsida</taxon>
        <taxon>Zingiberales</taxon>
        <taxon>Musaceae</taxon>
        <taxon>Ensete</taxon>
    </lineage>
</organism>
<dbReference type="Proteomes" id="UP000287651">
    <property type="component" value="Unassembled WGS sequence"/>
</dbReference>
<protein>
    <submittedName>
        <fullName evidence="2">Uncharacterized protein</fullName>
    </submittedName>
</protein>
<evidence type="ECO:0000313" key="2">
    <source>
        <dbReference type="EMBL" id="RRT66841.1"/>
    </source>
</evidence>
<feature type="region of interest" description="Disordered" evidence="1">
    <location>
        <begin position="33"/>
        <end position="52"/>
    </location>
</feature>
<evidence type="ECO:0000313" key="3">
    <source>
        <dbReference type="Proteomes" id="UP000287651"/>
    </source>
</evidence>
<sequence length="82" mass="9440">MYRNNRFCWFGSVQFGSVTINFDRHWSISSGINRGRKKKREQKKREKMEISRSGAAPLRVISSPGTGRTNEATFGRVRFDGV</sequence>
<dbReference type="AlphaFoldDB" id="A0A426ZSF2"/>
<evidence type="ECO:0000256" key="1">
    <source>
        <dbReference type="SAM" id="MobiDB-lite"/>
    </source>
</evidence>
<gene>
    <name evidence="2" type="ORF">B296_00016793</name>
</gene>
<comment type="caution">
    <text evidence="2">The sequence shown here is derived from an EMBL/GenBank/DDBJ whole genome shotgun (WGS) entry which is preliminary data.</text>
</comment>
<name>A0A426ZSF2_ENSVE</name>